<dbReference type="Proteomes" id="UP000294927">
    <property type="component" value="Unassembled WGS sequence"/>
</dbReference>
<evidence type="ECO:0000256" key="2">
    <source>
        <dbReference type="ARBA" id="ARBA00023015"/>
    </source>
</evidence>
<reference evidence="8 9" key="1">
    <citation type="submission" date="2019-03" db="EMBL/GenBank/DDBJ databases">
        <title>Genomic Encyclopedia of Archaeal and Bacterial Type Strains, Phase II (KMG-II): from individual species to whole genera.</title>
        <authorList>
            <person name="Goeker M."/>
        </authorList>
    </citation>
    <scope>NUCLEOTIDE SEQUENCE [LARGE SCALE GENOMIC DNA]</scope>
    <source>
        <strain evidence="8 9">DSM 45499</strain>
    </source>
</reference>
<dbReference type="SMART" id="SM00448">
    <property type="entry name" value="REC"/>
    <property type="match status" value="1"/>
</dbReference>
<dbReference type="InterPro" id="IPR001789">
    <property type="entry name" value="Sig_transdc_resp-reg_receiver"/>
</dbReference>
<keyword evidence="1 5" id="KW-0597">Phosphoprotein</keyword>
<dbReference type="EMBL" id="SOCP01000002">
    <property type="protein sequence ID" value="TDV56250.1"/>
    <property type="molecule type" value="Genomic_DNA"/>
</dbReference>
<evidence type="ECO:0000259" key="7">
    <source>
        <dbReference type="PROSITE" id="PS50110"/>
    </source>
</evidence>
<dbReference type="InterPro" id="IPR011006">
    <property type="entry name" value="CheY-like_superfamily"/>
</dbReference>
<feature type="domain" description="Response regulatory" evidence="7">
    <location>
        <begin position="9"/>
        <end position="125"/>
    </location>
</feature>
<proteinExistence type="predicted"/>
<dbReference type="PANTHER" id="PTHR43214">
    <property type="entry name" value="TWO-COMPONENT RESPONSE REGULATOR"/>
    <property type="match status" value="1"/>
</dbReference>
<dbReference type="PROSITE" id="PS50043">
    <property type="entry name" value="HTH_LUXR_2"/>
    <property type="match status" value="1"/>
</dbReference>
<gene>
    <name evidence="8" type="ORF">CLV71_102316</name>
</gene>
<evidence type="ECO:0000259" key="6">
    <source>
        <dbReference type="PROSITE" id="PS50043"/>
    </source>
</evidence>
<dbReference type="RefSeq" id="WP_133901515.1">
    <property type="nucleotide sequence ID" value="NZ_SOCP01000002.1"/>
</dbReference>
<dbReference type="InterPro" id="IPR000792">
    <property type="entry name" value="Tscrpt_reg_LuxR_C"/>
</dbReference>
<dbReference type="InterPro" id="IPR039420">
    <property type="entry name" value="WalR-like"/>
</dbReference>
<dbReference type="InterPro" id="IPR058245">
    <property type="entry name" value="NreC/VraR/RcsB-like_REC"/>
</dbReference>
<dbReference type="SUPFAM" id="SSF52172">
    <property type="entry name" value="CheY-like"/>
    <property type="match status" value="1"/>
</dbReference>
<feature type="modified residue" description="4-aspartylphosphate" evidence="5">
    <location>
        <position position="60"/>
    </location>
</feature>
<organism evidence="8 9">
    <name type="scientific">Actinophytocola oryzae</name>
    <dbReference type="NCBI Taxonomy" id="502181"/>
    <lineage>
        <taxon>Bacteria</taxon>
        <taxon>Bacillati</taxon>
        <taxon>Actinomycetota</taxon>
        <taxon>Actinomycetes</taxon>
        <taxon>Pseudonocardiales</taxon>
        <taxon>Pseudonocardiaceae</taxon>
    </lineage>
</organism>
<dbReference type="InterPro" id="IPR016032">
    <property type="entry name" value="Sig_transdc_resp-reg_C-effctor"/>
</dbReference>
<name>A0A4R7W141_9PSEU</name>
<dbReference type="Pfam" id="PF00196">
    <property type="entry name" value="GerE"/>
    <property type="match status" value="1"/>
</dbReference>
<dbReference type="SMART" id="SM00421">
    <property type="entry name" value="HTH_LUXR"/>
    <property type="match status" value="1"/>
</dbReference>
<dbReference type="OrthoDB" id="9808843at2"/>
<dbReference type="SUPFAM" id="SSF46894">
    <property type="entry name" value="C-terminal effector domain of the bipartite response regulators"/>
    <property type="match status" value="1"/>
</dbReference>
<dbReference type="CDD" id="cd06170">
    <property type="entry name" value="LuxR_C_like"/>
    <property type="match status" value="1"/>
</dbReference>
<evidence type="ECO:0000256" key="1">
    <source>
        <dbReference type="ARBA" id="ARBA00022553"/>
    </source>
</evidence>
<dbReference type="PRINTS" id="PR00038">
    <property type="entry name" value="HTHLUXR"/>
</dbReference>
<evidence type="ECO:0000256" key="5">
    <source>
        <dbReference type="PROSITE-ProRule" id="PRU00169"/>
    </source>
</evidence>
<keyword evidence="2" id="KW-0805">Transcription regulation</keyword>
<feature type="domain" description="HTH luxR-type" evidence="6">
    <location>
        <begin position="155"/>
        <end position="220"/>
    </location>
</feature>
<dbReference type="PROSITE" id="PS50110">
    <property type="entry name" value="RESPONSE_REGULATORY"/>
    <property type="match status" value="1"/>
</dbReference>
<evidence type="ECO:0000256" key="3">
    <source>
        <dbReference type="ARBA" id="ARBA00023125"/>
    </source>
</evidence>
<dbReference type="Pfam" id="PF00072">
    <property type="entry name" value="Response_reg"/>
    <property type="match status" value="1"/>
</dbReference>
<dbReference type="PROSITE" id="PS00622">
    <property type="entry name" value="HTH_LUXR_1"/>
    <property type="match status" value="1"/>
</dbReference>
<keyword evidence="4" id="KW-0804">Transcription</keyword>
<evidence type="ECO:0000313" key="8">
    <source>
        <dbReference type="EMBL" id="TDV56250.1"/>
    </source>
</evidence>
<evidence type="ECO:0000256" key="4">
    <source>
        <dbReference type="ARBA" id="ARBA00023163"/>
    </source>
</evidence>
<dbReference type="CDD" id="cd17535">
    <property type="entry name" value="REC_NarL-like"/>
    <property type="match status" value="1"/>
</dbReference>
<accession>A0A4R7W141</accession>
<keyword evidence="3" id="KW-0238">DNA-binding</keyword>
<dbReference type="GO" id="GO:0006355">
    <property type="term" value="P:regulation of DNA-templated transcription"/>
    <property type="evidence" value="ECO:0007669"/>
    <property type="project" value="InterPro"/>
</dbReference>
<evidence type="ECO:0000313" key="9">
    <source>
        <dbReference type="Proteomes" id="UP000294927"/>
    </source>
</evidence>
<dbReference type="GO" id="GO:0000160">
    <property type="term" value="P:phosphorelay signal transduction system"/>
    <property type="evidence" value="ECO:0007669"/>
    <property type="project" value="InterPro"/>
</dbReference>
<keyword evidence="9" id="KW-1185">Reference proteome</keyword>
<protein>
    <submittedName>
        <fullName evidence="8">LuxR family two component transcriptional regulator</fullName>
    </submittedName>
</protein>
<comment type="caution">
    <text evidence="8">The sequence shown here is derived from an EMBL/GenBank/DDBJ whole genome shotgun (WGS) entry which is preliminary data.</text>
</comment>
<dbReference type="Gene3D" id="3.40.50.2300">
    <property type="match status" value="1"/>
</dbReference>
<dbReference type="AlphaFoldDB" id="A0A4R7W141"/>
<dbReference type="PANTHER" id="PTHR43214:SF24">
    <property type="entry name" value="TRANSCRIPTIONAL REGULATORY PROTEIN NARL-RELATED"/>
    <property type="match status" value="1"/>
</dbReference>
<sequence length="223" mass="23825">MTAAETRVDVLIVDDDPLVRAGLAMMLGGAPDIRVVAEAGDGDEVLALVDRHRPQVVLMDIRMPRVDGLTATEAVRARTSPPEVLVLTTFDADQHVLRALRAGAAGFLLKDTPPEEIVAAVRQVVAGTPVLSPAVTRRLIARVAETGTEIRRSRAQARLATLNERERTVAVEVGQGKSNAEIAKTLHLSVPTVKTHVSSILTKLALNNRVQVALLAHDAGELD</sequence>
<dbReference type="GO" id="GO:0003677">
    <property type="term" value="F:DNA binding"/>
    <property type="evidence" value="ECO:0007669"/>
    <property type="project" value="UniProtKB-KW"/>
</dbReference>